<keyword evidence="3 5" id="KW-0238">DNA-binding</keyword>
<dbReference type="PRINTS" id="PR00455">
    <property type="entry name" value="HTHTETR"/>
</dbReference>
<feature type="domain" description="HTH tetR-type" evidence="6">
    <location>
        <begin position="8"/>
        <end position="68"/>
    </location>
</feature>
<dbReference type="OrthoDB" id="3288227at2"/>
<evidence type="ECO:0000259" key="6">
    <source>
        <dbReference type="PROSITE" id="PS50977"/>
    </source>
</evidence>
<keyword evidence="1" id="KW-0678">Repressor</keyword>
<reference evidence="7 8" key="1">
    <citation type="submission" date="2018-03" db="EMBL/GenBank/DDBJ databases">
        <title>Genomic Encyclopedia of Archaeal and Bacterial Type Strains, Phase II (KMG-II): from individual species to whole genera.</title>
        <authorList>
            <person name="Goeker M."/>
        </authorList>
    </citation>
    <scope>NUCLEOTIDE SEQUENCE [LARGE SCALE GENOMIC DNA]</scope>
    <source>
        <strain evidence="7 8">DSM 45416</strain>
    </source>
</reference>
<dbReference type="Pfam" id="PF13977">
    <property type="entry name" value="TetR_C_6"/>
    <property type="match status" value="1"/>
</dbReference>
<name>A0A2T0TQF2_9ACTN</name>
<dbReference type="InterPro" id="IPR036271">
    <property type="entry name" value="Tet_transcr_reg_TetR-rel_C_sf"/>
</dbReference>
<feature type="DNA-binding region" description="H-T-H motif" evidence="5">
    <location>
        <begin position="31"/>
        <end position="50"/>
    </location>
</feature>
<dbReference type="PANTHER" id="PTHR30055">
    <property type="entry name" value="HTH-TYPE TRANSCRIPTIONAL REGULATOR RUTR"/>
    <property type="match status" value="1"/>
</dbReference>
<dbReference type="GO" id="GO:0000976">
    <property type="term" value="F:transcription cis-regulatory region binding"/>
    <property type="evidence" value="ECO:0007669"/>
    <property type="project" value="TreeGrafter"/>
</dbReference>
<keyword evidence="8" id="KW-1185">Reference proteome</keyword>
<keyword evidence="2" id="KW-0805">Transcription regulation</keyword>
<protein>
    <submittedName>
        <fullName evidence="7">TetR family transcriptional regulator</fullName>
    </submittedName>
</protein>
<dbReference type="Pfam" id="PF00440">
    <property type="entry name" value="TetR_N"/>
    <property type="match status" value="1"/>
</dbReference>
<evidence type="ECO:0000313" key="8">
    <source>
        <dbReference type="Proteomes" id="UP000239210"/>
    </source>
</evidence>
<dbReference type="Gene3D" id="1.10.357.10">
    <property type="entry name" value="Tetracycline Repressor, domain 2"/>
    <property type="match status" value="1"/>
</dbReference>
<dbReference type="GO" id="GO:0003700">
    <property type="term" value="F:DNA-binding transcription factor activity"/>
    <property type="evidence" value="ECO:0007669"/>
    <property type="project" value="TreeGrafter"/>
</dbReference>
<evidence type="ECO:0000256" key="2">
    <source>
        <dbReference type="ARBA" id="ARBA00023015"/>
    </source>
</evidence>
<dbReference type="AlphaFoldDB" id="A0A2T0TQF2"/>
<dbReference type="SUPFAM" id="SSF46689">
    <property type="entry name" value="Homeodomain-like"/>
    <property type="match status" value="1"/>
</dbReference>
<sequence length="216" mass="24070">MPRPSVEAERREQILSAACEVVSEIGFKSLRIADVAGRAGTSSGTVHYYFDTKTALMRAAFEWNFTRSLERRRHLLEEHQDPPQRLRAFVESYLPGDPETVRAWHVWAELWVEALHDPDLQELNEQVYGEWRRLVASIVRDGQDAGLFRDEDPVVVANALIGMIDGLALQVLLGSRSMTLERMRAVCEQVLRSLTVGSSAQPPLDGRGAGSTAATA</sequence>
<dbReference type="SUPFAM" id="SSF48498">
    <property type="entry name" value="Tetracyclin repressor-like, C-terminal domain"/>
    <property type="match status" value="1"/>
</dbReference>
<organism evidence="7 8">
    <name type="scientific">Geodermatophilus tzadiensis</name>
    <dbReference type="NCBI Taxonomy" id="1137988"/>
    <lineage>
        <taxon>Bacteria</taxon>
        <taxon>Bacillati</taxon>
        <taxon>Actinomycetota</taxon>
        <taxon>Actinomycetes</taxon>
        <taxon>Geodermatophilales</taxon>
        <taxon>Geodermatophilaceae</taxon>
        <taxon>Geodermatophilus</taxon>
    </lineage>
</organism>
<dbReference type="InterPro" id="IPR050109">
    <property type="entry name" value="HTH-type_TetR-like_transc_reg"/>
</dbReference>
<evidence type="ECO:0000313" key="7">
    <source>
        <dbReference type="EMBL" id="PRY47887.1"/>
    </source>
</evidence>
<dbReference type="Proteomes" id="UP000239210">
    <property type="component" value="Unassembled WGS sequence"/>
</dbReference>
<dbReference type="PROSITE" id="PS50977">
    <property type="entry name" value="HTH_TETR_2"/>
    <property type="match status" value="1"/>
</dbReference>
<dbReference type="PANTHER" id="PTHR30055:SF200">
    <property type="entry name" value="HTH-TYPE TRANSCRIPTIONAL REPRESSOR BDCR"/>
    <property type="match status" value="1"/>
</dbReference>
<proteinExistence type="predicted"/>
<accession>A0A2T0TQF2</accession>
<dbReference type="RefSeq" id="WP_106278864.1">
    <property type="nucleotide sequence ID" value="NZ_PVTG01000011.1"/>
</dbReference>
<comment type="caution">
    <text evidence="7">The sequence shown here is derived from an EMBL/GenBank/DDBJ whole genome shotgun (WGS) entry which is preliminary data.</text>
</comment>
<evidence type="ECO:0000256" key="4">
    <source>
        <dbReference type="ARBA" id="ARBA00023163"/>
    </source>
</evidence>
<dbReference type="InterPro" id="IPR001647">
    <property type="entry name" value="HTH_TetR"/>
</dbReference>
<dbReference type="EMBL" id="PVTG01000011">
    <property type="protein sequence ID" value="PRY47887.1"/>
    <property type="molecule type" value="Genomic_DNA"/>
</dbReference>
<gene>
    <name evidence="7" type="ORF">LY71_11166</name>
</gene>
<keyword evidence="4" id="KW-0804">Transcription</keyword>
<evidence type="ECO:0000256" key="5">
    <source>
        <dbReference type="PROSITE-ProRule" id="PRU00335"/>
    </source>
</evidence>
<evidence type="ECO:0000256" key="1">
    <source>
        <dbReference type="ARBA" id="ARBA00022491"/>
    </source>
</evidence>
<evidence type="ECO:0000256" key="3">
    <source>
        <dbReference type="ARBA" id="ARBA00023125"/>
    </source>
</evidence>
<dbReference type="InterPro" id="IPR009057">
    <property type="entry name" value="Homeodomain-like_sf"/>
</dbReference>
<dbReference type="InterPro" id="IPR039538">
    <property type="entry name" value="BetI_C"/>
</dbReference>